<comment type="caution">
    <text evidence="2">The sequence shown here is derived from an EMBL/GenBank/DDBJ whole genome shotgun (WGS) entry which is preliminary data.</text>
</comment>
<name>A0A524RQ06_9CHRO</name>
<proteinExistence type="predicted"/>
<sequence length="140" mass="14539">MLPESSADQSIGEPPAGTVVEVTDPADPSGVSDAAEPAADTTPAIGSDTPPVPAGMVRLDFLDTTWIQVRNGRGITLFQGQLNRSVQFPGSGGLQVRARRPQLVRWSTTTKSDQTLDSSAAGVWSVLAGVADLPVNTESP</sequence>
<protein>
    <recommendedName>
        <fullName evidence="4">DUF4115 domain-containing protein</fullName>
    </recommendedName>
</protein>
<evidence type="ECO:0000313" key="2">
    <source>
        <dbReference type="EMBL" id="TGG94493.1"/>
    </source>
</evidence>
<reference evidence="2 3" key="1">
    <citation type="journal article" date="2019" name="mSystems">
        <title>Life at home and on the roam: Genomic adaptions reflect the dual lifestyle of an intracellular, facultative symbiont.</title>
        <authorList>
            <person name="Burgsdorf I."/>
        </authorList>
    </citation>
    <scope>NUCLEOTIDE SEQUENCE [LARGE SCALE GENOMIC DNA]</scope>
    <source>
        <strain evidence="2">277cV</strain>
    </source>
</reference>
<gene>
    <name evidence="2" type="ORF">ERJ67_02460</name>
</gene>
<dbReference type="AlphaFoldDB" id="A0A524RQ06"/>
<dbReference type="Proteomes" id="UP000317990">
    <property type="component" value="Unassembled WGS sequence"/>
</dbReference>
<evidence type="ECO:0000313" key="3">
    <source>
        <dbReference type="Proteomes" id="UP000317990"/>
    </source>
</evidence>
<evidence type="ECO:0008006" key="4">
    <source>
        <dbReference type="Google" id="ProtNLM"/>
    </source>
</evidence>
<organism evidence="2 3">
    <name type="scientific">Aphanocapsa feldmannii 277cV</name>
    <dbReference type="NCBI Taxonomy" id="2507553"/>
    <lineage>
        <taxon>Bacteria</taxon>
        <taxon>Bacillati</taxon>
        <taxon>Cyanobacteriota</taxon>
        <taxon>Cyanophyceae</taxon>
        <taxon>Oscillatoriophycideae</taxon>
        <taxon>Chroococcales</taxon>
        <taxon>Microcystaceae</taxon>
        <taxon>Aphanocapsa</taxon>
    </lineage>
</organism>
<feature type="compositionally biased region" description="Low complexity" evidence="1">
    <location>
        <begin position="33"/>
        <end position="44"/>
    </location>
</feature>
<accession>A0A524RQ06</accession>
<feature type="region of interest" description="Disordered" evidence="1">
    <location>
        <begin position="1"/>
        <end position="52"/>
    </location>
</feature>
<dbReference type="EMBL" id="SRMO01000034">
    <property type="protein sequence ID" value="TGG94493.1"/>
    <property type="molecule type" value="Genomic_DNA"/>
</dbReference>
<evidence type="ECO:0000256" key="1">
    <source>
        <dbReference type="SAM" id="MobiDB-lite"/>
    </source>
</evidence>